<evidence type="ECO:0000256" key="4">
    <source>
        <dbReference type="ARBA" id="ARBA00022475"/>
    </source>
</evidence>
<keyword evidence="8 9" id="KW-0472">Membrane</keyword>
<proteinExistence type="inferred from homology"/>
<protein>
    <recommendedName>
        <fullName evidence="9">Cobalamin biosynthesis protein CobD</fullName>
    </recommendedName>
</protein>
<keyword evidence="11" id="KW-1185">Reference proteome</keyword>
<evidence type="ECO:0000256" key="8">
    <source>
        <dbReference type="ARBA" id="ARBA00023136"/>
    </source>
</evidence>
<keyword evidence="6 9" id="KW-0812">Transmembrane</keyword>
<name>A0ABX8J6U6_9BACT</name>
<evidence type="ECO:0000313" key="11">
    <source>
        <dbReference type="Proteomes" id="UP000683557"/>
    </source>
</evidence>
<feature type="transmembrane region" description="Helical" evidence="9">
    <location>
        <begin position="298"/>
        <end position="317"/>
    </location>
</feature>
<accession>A0ABX8J6U6</accession>
<dbReference type="PANTHER" id="PTHR34308">
    <property type="entry name" value="COBALAMIN BIOSYNTHESIS PROTEIN CBIB"/>
    <property type="match status" value="1"/>
</dbReference>
<evidence type="ECO:0000256" key="2">
    <source>
        <dbReference type="ARBA" id="ARBA00004953"/>
    </source>
</evidence>
<keyword evidence="7 9" id="KW-1133">Transmembrane helix</keyword>
<reference evidence="10 11" key="1">
    <citation type="submission" date="2021-06" db="EMBL/GenBank/DDBJ databases">
        <title>Gemonas diversity in paddy soil.</title>
        <authorList>
            <person name="Liu G."/>
        </authorList>
    </citation>
    <scope>NUCLEOTIDE SEQUENCE [LARGE SCALE GENOMIC DNA]</scope>
    <source>
        <strain evidence="10 11">RG10</strain>
    </source>
</reference>
<keyword evidence="5 9" id="KW-0169">Cobalamin biosynthesis</keyword>
<comment type="function">
    <text evidence="9">Converts cobyric acid to cobinamide by the addition of aminopropanol on the F carboxylic group.</text>
</comment>
<evidence type="ECO:0000256" key="9">
    <source>
        <dbReference type="HAMAP-Rule" id="MF_00024"/>
    </source>
</evidence>
<feature type="transmembrane region" description="Helical" evidence="9">
    <location>
        <begin position="162"/>
        <end position="179"/>
    </location>
</feature>
<gene>
    <name evidence="10" type="primary">cbiB</name>
    <name evidence="9" type="synonym">cobD</name>
    <name evidence="10" type="ORF">KP004_17040</name>
</gene>
<dbReference type="EMBL" id="CP076723">
    <property type="protein sequence ID" value="QWV92861.1"/>
    <property type="molecule type" value="Genomic_DNA"/>
</dbReference>
<feature type="transmembrane region" description="Helical" evidence="9">
    <location>
        <begin position="214"/>
        <end position="237"/>
    </location>
</feature>
<evidence type="ECO:0000256" key="1">
    <source>
        <dbReference type="ARBA" id="ARBA00004651"/>
    </source>
</evidence>
<feature type="transmembrane region" description="Helical" evidence="9">
    <location>
        <begin position="76"/>
        <end position="100"/>
    </location>
</feature>
<dbReference type="NCBIfam" id="TIGR00380">
    <property type="entry name" value="cobal_cbiB"/>
    <property type="match status" value="1"/>
</dbReference>
<dbReference type="Pfam" id="PF03186">
    <property type="entry name" value="CobD_Cbib"/>
    <property type="match status" value="1"/>
</dbReference>
<feature type="transmembrane region" description="Helical" evidence="9">
    <location>
        <begin position="52"/>
        <end position="70"/>
    </location>
</feature>
<keyword evidence="4 9" id="KW-1003">Cell membrane</keyword>
<dbReference type="RefSeq" id="WP_216799620.1">
    <property type="nucleotide sequence ID" value="NZ_CP076723.1"/>
</dbReference>
<evidence type="ECO:0000256" key="7">
    <source>
        <dbReference type="ARBA" id="ARBA00022989"/>
    </source>
</evidence>
<sequence>MTVAESPVAVVLGAVLLDLVLGDPRALPHPVVGIGELISGLEKPLRRMIPNVRIAGVLLLVATVGISYALAASLIYAAYLLAPAAGLVVSLYLAWVSLAARSLHQESAKVVQALQSGDLPAARLALSYIVGRETAELDEPEIIRGAVETVAENTGDGVIAPLFYLLLGGPALAIAYKAVNTLDSMVGYKNERYLEFGWASARFDDLANYVPARLTGLLMVLAAPLCGLNGGGAWRILRRDGRNHSSPNSGFPEAAAAGALGVRLGGANRYFGKIVEKPTIGDPSLPLSQASYAGVVRLMYGSEALLVAGWLAIVALFNR</sequence>
<comment type="similarity">
    <text evidence="3 9">Belongs to the CobD/CbiB family.</text>
</comment>
<evidence type="ECO:0000256" key="5">
    <source>
        <dbReference type="ARBA" id="ARBA00022573"/>
    </source>
</evidence>
<comment type="pathway">
    <text evidence="2 9">Cofactor biosynthesis; adenosylcobalamin biosynthesis.</text>
</comment>
<comment type="subcellular location">
    <subcellularLocation>
        <location evidence="1 9">Cell membrane</location>
        <topology evidence="1 9">Multi-pass membrane protein</topology>
    </subcellularLocation>
</comment>
<evidence type="ECO:0000313" key="10">
    <source>
        <dbReference type="EMBL" id="QWV92861.1"/>
    </source>
</evidence>
<evidence type="ECO:0000256" key="3">
    <source>
        <dbReference type="ARBA" id="ARBA00006263"/>
    </source>
</evidence>
<organism evidence="10 11">
    <name type="scientific">Geomonas oryzisoli</name>
    <dbReference type="NCBI Taxonomy" id="2847992"/>
    <lineage>
        <taxon>Bacteria</taxon>
        <taxon>Pseudomonadati</taxon>
        <taxon>Thermodesulfobacteriota</taxon>
        <taxon>Desulfuromonadia</taxon>
        <taxon>Geobacterales</taxon>
        <taxon>Geobacteraceae</taxon>
        <taxon>Geomonas</taxon>
    </lineage>
</organism>
<dbReference type="InterPro" id="IPR004485">
    <property type="entry name" value="Cobalamin_biosynth_CobD/CbiB"/>
</dbReference>
<evidence type="ECO:0000256" key="6">
    <source>
        <dbReference type="ARBA" id="ARBA00022692"/>
    </source>
</evidence>
<dbReference type="HAMAP" id="MF_00024">
    <property type="entry name" value="CobD_CbiB"/>
    <property type="match status" value="1"/>
</dbReference>
<dbReference type="Proteomes" id="UP000683557">
    <property type="component" value="Chromosome"/>
</dbReference>
<dbReference type="PANTHER" id="PTHR34308:SF1">
    <property type="entry name" value="COBALAMIN BIOSYNTHESIS PROTEIN CBIB"/>
    <property type="match status" value="1"/>
</dbReference>